<evidence type="ECO:0000313" key="4">
    <source>
        <dbReference type="Proteomes" id="UP000701853"/>
    </source>
</evidence>
<protein>
    <recommendedName>
        <fullName evidence="2">DUF4216 domain-containing protein</fullName>
    </recommendedName>
</protein>
<dbReference type="InterPro" id="IPR004242">
    <property type="entry name" value="Transposase_21"/>
</dbReference>
<dbReference type="PANTHER" id="PTHR10775:SF182">
    <property type="entry name" value="TRANSPOSON, EN_SPM-LIKE, TRANSPOSASE-ASSOCIATED DOMAIN PROTEIN-RELATED"/>
    <property type="match status" value="1"/>
</dbReference>
<reference evidence="3 4" key="1">
    <citation type="journal article" date="2021" name="bioRxiv">
        <title>The Gossypium anomalum genome as a resource for cotton improvement and evolutionary analysis of hybrid incompatibility.</title>
        <authorList>
            <person name="Grover C.E."/>
            <person name="Yuan D."/>
            <person name="Arick M.A."/>
            <person name="Miller E.R."/>
            <person name="Hu G."/>
            <person name="Peterson D.G."/>
            <person name="Wendel J.F."/>
            <person name="Udall J.A."/>
        </authorList>
    </citation>
    <scope>NUCLEOTIDE SEQUENCE [LARGE SCALE GENOMIC DNA]</scope>
    <source>
        <strain evidence="3">JFW-Udall</strain>
        <tissue evidence="3">Leaf</tissue>
    </source>
</reference>
<dbReference type="InterPro" id="IPR004252">
    <property type="entry name" value="Probable_transposase_24"/>
</dbReference>
<gene>
    <name evidence="3" type="ORF">CXB51_014739</name>
</gene>
<evidence type="ECO:0000259" key="2">
    <source>
        <dbReference type="Pfam" id="PF13952"/>
    </source>
</evidence>
<feature type="region of interest" description="Disordered" evidence="1">
    <location>
        <begin position="1389"/>
        <end position="1416"/>
    </location>
</feature>
<dbReference type="OrthoDB" id="1931453at2759"/>
<evidence type="ECO:0000313" key="3">
    <source>
        <dbReference type="EMBL" id="KAG8490914.1"/>
    </source>
</evidence>
<sequence>MYFPEIPKIFPNPLHQSAASSSAALCYISIMTRKSQIYYVCRPLPAPATGASAVHHLLQLLVKACLTDSMHEIPNPVVVEPGESVSIVSQYLKGFLHGQTDKQLFKKNVLIVTYEDVKPYIDRIVSGETSEILLTKPITGFFLSVGTSGGQPKLMPAIAQVAKKWELFRGLYESPVIKTLVQADQTVRTSPSICTQSQDNEADLRDLITDALGINIPTLNESFDGVSSEFQNNGREDDFNEAQRTTERATTLLDDCDIPLYPGCVKFSCVSFLLRLYHFKALFGWSAKSLTCLLDFLNEAFPDGNTIPTTYYEAKKKISALNLGYVKIDACPNDCMLYWDDASKRSVVMSVKAQGRTKDGILRHPADGSAWDAFDKRFPDFTSDPRNVRLEHWACMKQSSMILSMVIPGEKGPGNDIDVYMQPLIKELKQLWTGIDAFDSSASESFTLRACLLWTINDFPAYANLSGWSTKGQVACPICAEKLNLDGYEYGVAPIPRSREDILREVEGVNFIYGKTRKRDREELDEGLVELDVDGGKRSIFFDLPYWRYNLLRHNLDVMHIEKNVCDNVIGTLLNLSRGGKDNIKARKDLQDMGIRSYLHPKMRNEKEYLPQACYTLASKERDIFVSIVKNLKVDVPDRKLMGLKASVRNRAYPEGSITEGNDGNIQKRYIFSFGGRLVGTLDTKILDAKSLTQANRYILLHSDKLSPYRQEFLESKRAVYGGIQISKRTEDKWLVERFPRWLTKQIPKMEVEQVDADVIALARGPHKVVSTYDVLIINGFRVHTKKLKQHRKTQNSAVMVFADGRNYYGNYIEIIELNYYERFWVIMLRCDWVNIKSPRSMKKDANGFIMVKFFELIHTGNRDLDDPYILASQVKQVFYVEDGKNEGWFHVIEVKPRDLFNLSVETPVEDDEYPQCHLKRVSVRQVHDISVAANVAARGLDINDVQLIIQENDWQKETTKRCTILFEGFFDRPFLCFVKHDGFLHFLNIFCSFDNVPIAEATKGTKRKRGPTNMKDIWNLQPGTRIVVEANQYGQPIGKEASKLAEFLDIIARTGSICPLNAKHWKHLSKYVLENILRIVHEKFDLQGKVKDSDILSHVGKLWKEFKSTLKTRYYKEMVQEGRPIEEIYENNPPSVHDDQWKWLVERWGTPQVVAHSEKANESRTKVRYAHTAGYTGYATLNAQFSEKEGREPSRLEQFRFQHLRKDGSGKLSNEAAEQVYVRNKWGEACKMVKDSMPIPESSSAPQDNITLENEVYTQVFGPNKDGKMLGYGRGMTKSRLFGYGSVTRESQSTSAITTLIEEMSAKHVQQIQTIQAEQAIREKTLLKEAKSLFRMEATKREDHLKAEAEERFMKLTEIREAKFMKMMDAREKKYKALINECMAKGMSSKSKTFHNKHSKSSGLDDKAFSSDDDE</sequence>
<proteinExistence type="predicted"/>
<evidence type="ECO:0000256" key="1">
    <source>
        <dbReference type="SAM" id="MobiDB-lite"/>
    </source>
</evidence>
<dbReference type="InterPro" id="IPR025312">
    <property type="entry name" value="DUF4216"/>
</dbReference>
<accession>A0A8J6D039</accession>
<dbReference type="Pfam" id="PF03004">
    <property type="entry name" value="Transposase_24"/>
    <property type="match status" value="1"/>
</dbReference>
<comment type="caution">
    <text evidence="3">The sequence shown here is derived from an EMBL/GenBank/DDBJ whole genome shotgun (WGS) entry which is preliminary data.</text>
</comment>
<name>A0A8J6D039_9ROSI</name>
<organism evidence="3 4">
    <name type="scientific">Gossypium anomalum</name>
    <dbReference type="NCBI Taxonomy" id="47600"/>
    <lineage>
        <taxon>Eukaryota</taxon>
        <taxon>Viridiplantae</taxon>
        <taxon>Streptophyta</taxon>
        <taxon>Embryophyta</taxon>
        <taxon>Tracheophyta</taxon>
        <taxon>Spermatophyta</taxon>
        <taxon>Magnoliopsida</taxon>
        <taxon>eudicotyledons</taxon>
        <taxon>Gunneridae</taxon>
        <taxon>Pentapetalae</taxon>
        <taxon>rosids</taxon>
        <taxon>malvids</taxon>
        <taxon>Malvales</taxon>
        <taxon>Malvaceae</taxon>
        <taxon>Malvoideae</taxon>
        <taxon>Gossypium</taxon>
    </lineage>
</organism>
<keyword evidence="4" id="KW-1185">Reference proteome</keyword>
<feature type="compositionally biased region" description="Basic and acidic residues" evidence="1">
    <location>
        <begin position="1404"/>
        <end position="1416"/>
    </location>
</feature>
<dbReference type="Pfam" id="PF02992">
    <property type="entry name" value="Transposase_21"/>
    <property type="match status" value="2"/>
</dbReference>
<dbReference type="Pfam" id="PF13952">
    <property type="entry name" value="DUF4216"/>
    <property type="match status" value="1"/>
</dbReference>
<feature type="domain" description="DUF4216" evidence="2">
    <location>
        <begin position="816"/>
        <end position="890"/>
    </location>
</feature>
<dbReference type="EMBL" id="JAHUZN010000006">
    <property type="protein sequence ID" value="KAG8490914.1"/>
    <property type="molecule type" value="Genomic_DNA"/>
</dbReference>
<dbReference type="Pfam" id="PF03321">
    <property type="entry name" value="GH3"/>
    <property type="match status" value="1"/>
</dbReference>
<dbReference type="Proteomes" id="UP000701853">
    <property type="component" value="Chromosome 6"/>
</dbReference>
<dbReference type="PANTHER" id="PTHR10775">
    <property type="entry name" value="OS08G0208400 PROTEIN"/>
    <property type="match status" value="1"/>
</dbReference>